<dbReference type="InterPro" id="IPR005122">
    <property type="entry name" value="Uracil-DNA_glycosylase-like"/>
</dbReference>
<evidence type="ECO:0000313" key="3">
    <source>
        <dbReference type="Proteomes" id="UP001303899"/>
    </source>
</evidence>
<dbReference type="Proteomes" id="UP001303899">
    <property type="component" value="Unassembled WGS sequence"/>
</dbReference>
<comment type="caution">
    <text evidence="2">The sequence shown here is derived from an EMBL/GenBank/DDBJ whole genome shotgun (WGS) entry which is preliminary data.</text>
</comment>
<keyword evidence="3" id="KW-1185">Reference proteome</keyword>
<dbReference type="SUPFAM" id="SSF52141">
    <property type="entry name" value="Uracil-DNA glycosylase-like"/>
    <property type="match status" value="1"/>
</dbReference>
<dbReference type="Gene3D" id="3.40.470.10">
    <property type="entry name" value="Uracil-DNA glycosylase-like domain"/>
    <property type="match status" value="1"/>
</dbReference>
<dbReference type="Pfam" id="PF03167">
    <property type="entry name" value="UDG"/>
    <property type="match status" value="1"/>
</dbReference>
<evidence type="ECO:0000313" key="2">
    <source>
        <dbReference type="EMBL" id="MEA5401437.1"/>
    </source>
</evidence>
<feature type="domain" description="Uracil-DNA glycosylase-like" evidence="1">
    <location>
        <begin position="43"/>
        <end position="213"/>
    </location>
</feature>
<reference evidence="2 3" key="1">
    <citation type="submission" date="2023-12" db="EMBL/GenBank/DDBJ databases">
        <title>Novel species of the genus Arcicella isolated from rivers.</title>
        <authorList>
            <person name="Lu H."/>
        </authorList>
    </citation>
    <scope>NUCLEOTIDE SEQUENCE [LARGE SCALE GENOMIC DNA]</scope>
    <source>
        <strain evidence="2 3">DC2W</strain>
    </source>
</reference>
<name>A0ABU5RZ06_9BACT</name>
<protein>
    <submittedName>
        <fullName evidence="2">Uracil-DNA glycosylase family protein</fullName>
    </submittedName>
</protein>
<dbReference type="EMBL" id="JAYGIL010000002">
    <property type="protein sequence ID" value="MEA5401437.1"/>
    <property type="molecule type" value="Genomic_DNA"/>
</dbReference>
<proteinExistence type="predicted"/>
<accession>A0ABU5RZ06</accession>
<dbReference type="InterPro" id="IPR036895">
    <property type="entry name" value="Uracil-DNA_glycosylase-like_sf"/>
</dbReference>
<dbReference type="RefSeq" id="WP_323325067.1">
    <property type="nucleotide sequence ID" value="NZ_JAYGIL010000002.1"/>
</dbReference>
<sequence>MNEFEEALLEWSKNTVDYLHTVVTNPENKELDLSFYAFQTAPKYKPNVIFLGINPGGKAYPYESLYKNPIWNLIEHNRMTPERFIQANPDIEKLETWKVWIKLKRFFEKYEFFNDYMLMNLIYFNTPNIHDLLRRKNGSAIFKKNVELTKDLLINVIQPKIIICLGTSCFDRLNIKSQVILKGKKRLVVKGELNGIKVFGIPHPSGSFTSNEDKDRIGNTIFENI</sequence>
<gene>
    <name evidence="2" type="ORF">VB776_00830</name>
</gene>
<evidence type="ECO:0000259" key="1">
    <source>
        <dbReference type="Pfam" id="PF03167"/>
    </source>
</evidence>
<organism evidence="2 3">
    <name type="scientific">Arcicella gelida</name>
    <dbReference type="NCBI Taxonomy" id="2984195"/>
    <lineage>
        <taxon>Bacteria</taxon>
        <taxon>Pseudomonadati</taxon>
        <taxon>Bacteroidota</taxon>
        <taxon>Cytophagia</taxon>
        <taxon>Cytophagales</taxon>
        <taxon>Flectobacillaceae</taxon>
        <taxon>Arcicella</taxon>
    </lineage>
</organism>